<dbReference type="KEGG" id="bph:Bphy_3984"/>
<dbReference type="STRING" id="391038.Bphy_3984"/>
<keyword evidence="3" id="KW-1185">Reference proteome</keyword>
<dbReference type="AlphaFoldDB" id="B2JPA4"/>
<gene>
    <name evidence="2" type="ordered locus">Bphy_3984</name>
</gene>
<evidence type="ECO:0000256" key="1">
    <source>
        <dbReference type="SAM" id="SignalP"/>
    </source>
</evidence>
<dbReference type="RefSeq" id="WP_012403280.1">
    <property type="nucleotide sequence ID" value="NC_010623.1"/>
</dbReference>
<dbReference type="Proteomes" id="UP000001192">
    <property type="component" value="Chromosome 2"/>
</dbReference>
<evidence type="ECO:0008006" key="4">
    <source>
        <dbReference type="Google" id="ProtNLM"/>
    </source>
</evidence>
<name>B2JPA4_PARP8</name>
<accession>B2JPA4</accession>
<dbReference type="EMBL" id="CP001044">
    <property type="protein sequence ID" value="ACC73107.1"/>
    <property type="molecule type" value="Genomic_DNA"/>
</dbReference>
<evidence type="ECO:0000313" key="2">
    <source>
        <dbReference type="EMBL" id="ACC73107.1"/>
    </source>
</evidence>
<dbReference type="PROSITE" id="PS51257">
    <property type="entry name" value="PROKAR_LIPOPROTEIN"/>
    <property type="match status" value="1"/>
</dbReference>
<reference evidence="3" key="1">
    <citation type="journal article" date="2014" name="Stand. Genomic Sci.">
        <title>Complete genome sequence of Burkholderia phymatum STM815(T), a broad host range and efficient nitrogen-fixing symbiont of Mimosa species.</title>
        <authorList>
            <person name="Moulin L."/>
            <person name="Klonowska A."/>
            <person name="Caroline B."/>
            <person name="Booth K."/>
            <person name="Vriezen J.A."/>
            <person name="Melkonian R."/>
            <person name="James E.K."/>
            <person name="Young J.P."/>
            <person name="Bena G."/>
            <person name="Hauser L."/>
            <person name="Land M."/>
            <person name="Kyrpides N."/>
            <person name="Bruce D."/>
            <person name="Chain P."/>
            <person name="Copeland A."/>
            <person name="Pitluck S."/>
            <person name="Woyke T."/>
            <person name="Lizotte-Waniewski M."/>
            <person name="Bristow J."/>
            <person name="Riley M."/>
        </authorList>
    </citation>
    <scope>NUCLEOTIDE SEQUENCE [LARGE SCALE GENOMIC DNA]</scope>
    <source>
        <strain evidence="3">DSM 17167 / CIP 108236 / LMG 21445 / STM815</strain>
    </source>
</reference>
<feature type="chain" id="PRO_5002779528" description="Lipoprotein" evidence="1">
    <location>
        <begin position="25"/>
        <end position="110"/>
    </location>
</feature>
<feature type="signal peptide" evidence="1">
    <location>
        <begin position="1"/>
        <end position="24"/>
    </location>
</feature>
<dbReference type="eggNOG" id="ENOG50316EK">
    <property type="taxonomic scope" value="Bacteria"/>
</dbReference>
<dbReference type="OrthoDB" id="9103459at2"/>
<organism evidence="2 3">
    <name type="scientific">Paraburkholderia phymatum (strain DSM 17167 / CIP 108236 / LMG 21445 / STM815)</name>
    <name type="common">Burkholderia phymatum</name>
    <dbReference type="NCBI Taxonomy" id="391038"/>
    <lineage>
        <taxon>Bacteria</taxon>
        <taxon>Pseudomonadati</taxon>
        <taxon>Pseudomonadota</taxon>
        <taxon>Betaproteobacteria</taxon>
        <taxon>Burkholderiales</taxon>
        <taxon>Burkholderiaceae</taxon>
        <taxon>Paraburkholderia</taxon>
    </lineage>
</organism>
<sequence precursor="true">MILRAHVLVAVAALALLTTGCTHTGPVEFSVTGADAPTPNSSSDLDFGPMDRSIAQCKTVAKNAGTGQCARVRAYESCMKSKGYITVLGPENPKGCGDPEWEKDVRKWLQ</sequence>
<protein>
    <recommendedName>
        <fullName evidence="4">Lipoprotein</fullName>
    </recommendedName>
</protein>
<keyword evidence="1" id="KW-0732">Signal</keyword>
<proteinExistence type="predicted"/>
<dbReference type="HOGENOM" id="CLU_2192052_0_0_4"/>
<evidence type="ECO:0000313" key="3">
    <source>
        <dbReference type="Proteomes" id="UP000001192"/>
    </source>
</evidence>